<dbReference type="KEGG" id="aak:AA2016_4269"/>
<evidence type="ECO:0000313" key="3">
    <source>
        <dbReference type="Proteomes" id="UP000075755"/>
    </source>
</evidence>
<dbReference type="EMBL" id="CP015005">
    <property type="protein sequence ID" value="AMS43185.1"/>
    <property type="molecule type" value="Genomic_DNA"/>
</dbReference>
<accession>A0AAC9FE09</accession>
<dbReference type="Proteomes" id="UP000577697">
    <property type="component" value="Unassembled WGS sequence"/>
</dbReference>
<protein>
    <submittedName>
        <fullName evidence="1">Uncharacterized protein</fullName>
    </submittedName>
</protein>
<gene>
    <name evidence="1" type="ORF">AA2016_4269</name>
    <name evidence="2" type="ORF">FHS67_002588</name>
</gene>
<evidence type="ECO:0000313" key="4">
    <source>
        <dbReference type="Proteomes" id="UP000577697"/>
    </source>
</evidence>
<reference evidence="1 3" key="1">
    <citation type="submission" date="2016-03" db="EMBL/GenBank/DDBJ databases">
        <title>Complete genome of Aminobacter aminovorans KCTC 2477.</title>
        <authorList>
            <person name="Kim K.M."/>
        </authorList>
    </citation>
    <scope>NUCLEOTIDE SEQUENCE [LARGE SCALE GENOMIC DNA]</scope>
    <source>
        <strain evidence="1 3">KCTC 2477</strain>
    </source>
</reference>
<reference evidence="2 4" key="2">
    <citation type="submission" date="2020-08" db="EMBL/GenBank/DDBJ databases">
        <title>Genomic Encyclopedia of Type Strains, Phase IV (KMG-IV): sequencing the most valuable type-strain genomes for metagenomic binning, comparative biology and taxonomic classification.</title>
        <authorList>
            <person name="Goeker M."/>
        </authorList>
    </citation>
    <scope>NUCLEOTIDE SEQUENCE [LARGE SCALE GENOMIC DNA]</scope>
    <source>
        <strain evidence="2 4">DSM 10368</strain>
    </source>
</reference>
<name>A0AAC9FE09_AMIAI</name>
<evidence type="ECO:0000313" key="1">
    <source>
        <dbReference type="EMBL" id="AMS43185.1"/>
    </source>
</evidence>
<dbReference type="EMBL" id="JACICB010000008">
    <property type="protein sequence ID" value="MBB3706268.1"/>
    <property type="molecule type" value="Genomic_DNA"/>
</dbReference>
<keyword evidence="4" id="KW-1185">Reference proteome</keyword>
<sequence length="100" mass="11034">MSVITIRPAPPPAIDDYRKAIETLLDGEARTRSYDSAISIATYMGSTNAQWALEAGAFVAWRDAIWAYAYSELEKASNGQRSRPAVSEFLAELPLINWPA</sequence>
<evidence type="ECO:0000313" key="2">
    <source>
        <dbReference type="EMBL" id="MBB3706268.1"/>
    </source>
</evidence>
<dbReference type="AlphaFoldDB" id="A0AAC9FE09"/>
<dbReference type="Proteomes" id="UP000075755">
    <property type="component" value="Chromosome"/>
</dbReference>
<proteinExistence type="predicted"/>
<organism evidence="1 3">
    <name type="scientific">Aminobacter aminovorans</name>
    <name type="common">Chelatobacter heintzii</name>
    <dbReference type="NCBI Taxonomy" id="83263"/>
    <lineage>
        <taxon>Bacteria</taxon>
        <taxon>Pseudomonadati</taxon>
        <taxon>Pseudomonadota</taxon>
        <taxon>Alphaproteobacteria</taxon>
        <taxon>Hyphomicrobiales</taxon>
        <taxon>Phyllobacteriaceae</taxon>
        <taxon>Aminobacter</taxon>
    </lineage>
</organism>